<feature type="domain" description="AMP-binding enzyme C-terminal" evidence="4">
    <location>
        <begin position="416"/>
        <end position="491"/>
    </location>
</feature>
<evidence type="ECO:0000313" key="5">
    <source>
        <dbReference type="EMBL" id="QAT17653.1"/>
    </source>
</evidence>
<dbReference type="Gene3D" id="3.30.300.30">
    <property type="match status" value="1"/>
</dbReference>
<dbReference type="Pfam" id="PF00501">
    <property type="entry name" value="AMP-binding"/>
    <property type="match status" value="1"/>
</dbReference>
<evidence type="ECO:0000259" key="3">
    <source>
        <dbReference type="Pfam" id="PF00501"/>
    </source>
</evidence>
<organism evidence="5 6">
    <name type="scientific">Velamenicoccus archaeovorus</name>
    <dbReference type="NCBI Taxonomy" id="1930593"/>
    <lineage>
        <taxon>Bacteria</taxon>
        <taxon>Pseudomonadati</taxon>
        <taxon>Candidatus Omnitrophota</taxon>
        <taxon>Candidatus Velamenicoccus</taxon>
    </lineage>
</organism>
<evidence type="ECO:0008006" key="7">
    <source>
        <dbReference type="Google" id="ProtNLM"/>
    </source>
</evidence>
<name>A0A410P668_VELA1</name>
<dbReference type="InterPro" id="IPR000873">
    <property type="entry name" value="AMP-dep_synth/lig_dom"/>
</dbReference>
<gene>
    <name evidence="5" type="ORF">BU251_07940</name>
</gene>
<dbReference type="FunFam" id="3.30.300.30:FF:000008">
    <property type="entry name" value="2,3-dihydroxybenzoate-AMP ligase"/>
    <property type="match status" value="1"/>
</dbReference>
<protein>
    <recommendedName>
        <fullName evidence="7">Long-chain-fatty-acid--CoA ligase</fullName>
    </recommendedName>
</protein>
<dbReference type="SUPFAM" id="SSF56801">
    <property type="entry name" value="Acetyl-CoA synthetase-like"/>
    <property type="match status" value="1"/>
</dbReference>
<evidence type="ECO:0000313" key="6">
    <source>
        <dbReference type="Proteomes" id="UP000287243"/>
    </source>
</evidence>
<comment type="similarity">
    <text evidence="1">Belongs to the ATP-dependent AMP-binding enzyme family.</text>
</comment>
<proteinExistence type="inferred from homology"/>
<dbReference type="PANTHER" id="PTHR43767">
    <property type="entry name" value="LONG-CHAIN-FATTY-ACID--COA LIGASE"/>
    <property type="match status" value="1"/>
</dbReference>
<dbReference type="KEGG" id="vai:BU251_07940"/>
<dbReference type="RefSeq" id="WP_228767855.1">
    <property type="nucleotide sequence ID" value="NZ_CP019384.1"/>
</dbReference>
<accession>A0A410P668</accession>
<sequence>MQIIRDLVIKQAAAFPKKAAIIFEDKPVTFGELKDRVFRLANNLTASGVKKGDKVALYLPNWPEYIYAYLALFSIGATVVPFDFMLKNDELEACLNHSDSVLLVAKSRPDVSLENIKAHVPKLKDILLARERKEGYLSFDDFVAQGSSKAPSASIGASDPALILYTSGSTGRPKGVCLSYRHLNAAPEAMEFFVDLTPSDVKLSALPLSHGGGLVYLQNCIFYGITLILMERFIPVEYLKNIEKYKVTCFHMVPSMYYALLHLKEFEKYDLSSIRWVNVFGAPNSPDAIRRFKTYCPNAKLLNGWGMTETNAPNIVTPMGSEKIESIGRPAPWISVRLVDDDDQDVPESEIGEIVLKSWVVMDGYYKDPALTAEVLRDGWFHTGDLGRRDKEGMYYIAGRKKDMVKVSGQIVFPAEIEEAVHKHPAVAEVGVIGVSDALRGEALKAFIVLKTGTALTDQDVKQFCRQHLAHFKIPHTVVFVDTLPKTRTGKIDKVALRQNDVNVGEKC</sequence>
<dbReference type="GO" id="GO:0016878">
    <property type="term" value="F:acid-thiol ligase activity"/>
    <property type="evidence" value="ECO:0007669"/>
    <property type="project" value="UniProtKB-ARBA"/>
</dbReference>
<reference evidence="5 6" key="1">
    <citation type="submission" date="2017-01" db="EMBL/GenBank/DDBJ databases">
        <title>First insights into the biology of 'candidatus Vampirococcus archaeovorus'.</title>
        <authorList>
            <person name="Kizina J."/>
            <person name="Jordan S."/>
            <person name="Stueber K."/>
            <person name="Reinhardt R."/>
            <person name="Harder J."/>
        </authorList>
    </citation>
    <scope>NUCLEOTIDE SEQUENCE [LARGE SCALE GENOMIC DNA]</scope>
    <source>
        <strain evidence="5 6">LiM</strain>
    </source>
</reference>
<dbReference type="Gene3D" id="3.40.50.12780">
    <property type="entry name" value="N-terminal domain of ligase-like"/>
    <property type="match status" value="1"/>
</dbReference>
<dbReference type="InterPro" id="IPR025110">
    <property type="entry name" value="AMP-bd_C"/>
</dbReference>
<dbReference type="Pfam" id="PF13193">
    <property type="entry name" value="AMP-binding_C"/>
    <property type="match status" value="1"/>
</dbReference>
<feature type="domain" description="AMP-dependent synthetase/ligase" evidence="3">
    <location>
        <begin position="10"/>
        <end position="366"/>
    </location>
</feature>
<dbReference type="Proteomes" id="UP000287243">
    <property type="component" value="Chromosome"/>
</dbReference>
<dbReference type="InterPro" id="IPR050237">
    <property type="entry name" value="ATP-dep_AMP-bd_enzyme"/>
</dbReference>
<dbReference type="AlphaFoldDB" id="A0A410P668"/>
<keyword evidence="6" id="KW-1185">Reference proteome</keyword>
<dbReference type="PROSITE" id="PS00455">
    <property type="entry name" value="AMP_BINDING"/>
    <property type="match status" value="1"/>
</dbReference>
<evidence type="ECO:0000256" key="1">
    <source>
        <dbReference type="ARBA" id="ARBA00006432"/>
    </source>
</evidence>
<evidence type="ECO:0000259" key="4">
    <source>
        <dbReference type="Pfam" id="PF13193"/>
    </source>
</evidence>
<evidence type="ECO:0000256" key="2">
    <source>
        <dbReference type="ARBA" id="ARBA00022598"/>
    </source>
</evidence>
<dbReference type="InterPro" id="IPR042099">
    <property type="entry name" value="ANL_N_sf"/>
</dbReference>
<keyword evidence="2" id="KW-0436">Ligase</keyword>
<dbReference type="PANTHER" id="PTHR43767:SF1">
    <property type="entry name" value="NONRIBOSOMAL PEPTIDE SYNTHASE PES1 (EUROFUNG)-RELATED"/>
    <property type="match status" value="1"/>
</dbReference>
<dbReference type="InterPro" id="IPR045851">
    <property type="entry name" value="AMP-bd_C_sf"/>
</dbReference>
<dbReference type="InterPro" id="IPR020845">
    <property type="entry name" value="AMP-binding_CS"/>
</dbReference>
<dbReference type="EMBL" id="CP019384">
    <property type="protein sequence ID" value="QAT17653.1"/>
    <property type="molecule type" value="Genomic_DNA"/>
</dbReference>